<dbReference type="Proteomes" id="UP000822184">
    <property type="component" value="Unassembled WGS sequence"/>
</dbReference>
<comment type="caution">
    <text evidence="1">The sequence shown here is derived from an EMBL/GenBank/DDBJ whole genome shotgun (WGS) entry which is preliminary data.</text>
</comment>
<sequence>MTLTIKIKLGKIKKTEDDDNKIITDFSHKEV</sequence>
<evidence type="ECO:0000313" key="1">
    <source>
        <dbReference type="EMBL" id="NRV07083.1"/>
    </source>
</evidence>
<evidence type="ECO:0000313" key="2">
    <source>
        <dbReference type="EMBL" id="NSB15550.1"/>
    </source>
</evidence>
<name>A0A1S8Q8K4_CLOBE</name>
<dbReference type="EMBL" id="JABSXK010000001">
    <property type="protein sequence ID" value="NRV07083.1"/>
    <property type="molecule type" value="Genomic_DNA"/>
</dbReference>
<accession>A0A1S8Q8K4</accession>
<dbReference type="AlphaFoldDB" id="A0A1S8Q8K4"/>
<evidence type="ECO:0000313" key="3">
    <source>
        <dbReference type="Proteomes" id="UP000821656"/>
    </source>
</evidence>
<gene>
    <name evidence="2" type="ORF">BCD95_003809</name>
    <name evidence="1" type="ORF">DFH45_000046</name>
</gene>
<dbReference type="Proteomes" id="UP000821656">
    <property type="component" value="Unassembled WGS sequence"/>
</dbReference>
<protein>
    <submittedName>
        <fullName evidence="1">Uncharacterized protein</fullName>
    </submittedName>
</protein>
<reference evidence="1" key="1">
    <citation type="submission" date="2020-05" db="EMBL/GenBank/DDBJ databases">
        <title>Genomic insights into acetone-butanol-ethanol (ABE) fermentation by sequencing solventogenic clostridia strains.</title>
        <authorList>
            <person name="Brown S."/>
        </authorList>
    </citation>
    <scope>NUCLEOTIDE SEQUENCE</scope>
    <source>
        <strain evidence="2">DJ123</strain>
        <strain evidence="1">DJ126</strain>
    </source>
</reference>
<dbReference type="EMBL" id="JABTDW010000001">
    <property type="protein sequence ID" value="NSB15550.1"/>
    <property type="molecule type" value="Genomic_DNA"/>
</dbReference>
<proteinExistence type="predicted"/>
<organism evidence="1 3">
    <name type="scientific">Clostridium beijerinckii</name>
    <name type="common">Clostridium MP</name>
    <dbReference type="NCBI Taxonomy" id="1520"/>
    <lineage>
        <taxon>Bacteria</taxon>
        <taxon>Bacillati</taxon>
        <taxon>Bacillota</taxon>
        <taxon>Clostridia</taxon>
        <taxon>Eubacteriales</taxon>
        <taxon>Clostridiaceae</taxon>
        <taxon>Clostridium</taxon>
    </lineage>
</organism>